<accession>A0A923MW56</accession>
<evidence type="ECO:0000313" key="2">
    <source>
        <dbReference type="Proteomes" id="UP000608513"/>
    </source>
</evidence>
<organism evidence="1 2">
    <name type="scientific">Ramlibacter cellulosilyticus</name>
    <dbReference type="NCBI Taxonomy" id="2764187"/>
    <lineage>
        <taxon>Bacteria</taxon>
        <taxon>Pseudomonadati</taxon>
        <taxon>Pseudomonadota</taxon>
        <taxon>Betaproteobacteria</taxon>
        <taxon>Burkholderiales</taxon>
        <taxon>Comamonadaceae</taxon>
        <taxon>Ramlibacter</taxon>
    </lineage>
</organism>
<keyword evidence="2" id="KW-1185">Reference proteome</keyword>
<sequence>MAVEKHNRLDMATRQLETALSLYFEGQDQFSVITLAGAADEIFGQVLRAQGQEPRLQELSKSVAAIYRKLYGSEITVKTVADRANHARNALKHWSEGQPLVVEFDVLEEAKDMVERGIANYWSLFGDLTPQMERFEKEVLRAA</sequence>
<reference evidence="1" key="1">
    <citation type="submission" date="2020-08" db="EMBL/GenBank/DDBJ databases">
        <title>Ramlibacter sp. USB13 16S ribosomal RNA gene genome sequencing and assembly.</title>
        <authorList>
            <person name="Kang M."/>
        </authorList>
    </citation>
    <scope>NUCLEOTIDE SEQUENCE</scope>
    <source>
        <strain evidence="1">USB13</strain>
    </source>
</reference>
<gene>
    <name evidence="1" type="ORF">H8N03_25825</name>
</gene>
<evidence type="ECO:0000313" key="1">
    <source>
        <dbReference type="EMBL" id="MBC5786383.1"/>
    </source>
</evidence>
<dbReference type="RefSeq" id="WP_187079129.1">
    <property type="nucleotide sequence ID" value="NZ_JACORT010000018.1"/>
</dbReference>
<protein>
    <submittedName>
        <fullName evidence="1">Uncharacterized protein</fullName>
    </submittedName>
</protein>
<dbReference type="AlphaFoldDB" id="A0A923MW56"/>
<proteinExistence type="predicted"/>
<comment type="caution">
    <text evidence="1">The sequence shown here is derived from an EMBL/GenBank/DDBJ whole genome shotgun (WGS) entry which is preliminary data.</text>
</comment>
<dbReference type="Proteomes" id="UP000608513">
    <property type="component" value="Unassembled WGS sequence"/>
</dbReference>
<dbReference type="EMBL" id="JACORT010000018">
    <property type="protein sequence ID" value="MBC5786383.1"/>
    <property type="molecule type" value="Genomic_DNA"/>
</dbReference>
<name>A0A923MW56_9BURK</name>